<gene>
    <name evidence="1" type="primary">dptF</name>
    <name evidence="1" type="ORF">C1H66_06545</name>
</gene>
<evidence type="ECO:0000313" key="1">
    <source>
        <dbReference type="EMBL" id="PMR70404.1"/>
    </source>
</evidence>
<dbReference type="InterPro" id="IPR017647">
    <property type="entry name" value="Dnd_assoc_3"/>
</dbReference>
<proteinExistence type="predicted"/>
<accession>A0A2N7TQD2</accession>
<evidence type="ECO:0000313" key="2">
    <source>
        <dbReference type="Proteomes" id="UP000235346"/>
    </source>
</evidence>
<comment type="caution">
    <text evidence="1">The sequence shown here is derived from an EMBL/GenBank/DDBJ whole genome shotgun (WGS) entry which is preliminary data.</text>
</comment>
<dbReference type="Proteomes" id="UP000235346">
    <property type="component" value="Unassembled WGS sequence"/>
</dbReference>
<protein>
    <submittedName>
        <fullName evidence="1">DNA phosphorothioation-dependent restriction protein DptF</fullName>
    </submittedName>
</protein>
<dbReference type="NCBIfam" id="TIGR03238">
    <property type="entry name" value="dnd_assoc_3"/>
    <property type="match status" value="1"/>
</dbReference>
<organism evidence="1 2">
    <name type="scientific">Halomonas heilongjiangensis</name>
    <dbReference type="NCBI Taxonomy" id="1387883"/>
    <lineage>
        <taxon>Bacteria</taxon>
        <taxon>Pseudomonadati</taxon>
        <taxon>Pseudomonadota</taxon>
        <taxon>Gammaproteobacteria</taxon>
        <taxon>Oceanospirillales</taxon>
        <taxon>Halomonadaceae</taxon>
        <taxon>Halomonas</taxon>
    </lineage>
</organism>
<sequence>MHNVNFRILLDTLAKSSAQAVTTLGRGQGEAEELKEYLYVETAIERDFKEALDSCPSSDSIIFLCGSSGDGKSEVLKRYYKRYSDTFRFHLDATHSFRPDQGAIEALDQLFDEHKTSNKPLVIGINVGMLFNYTVAGAGRHQDIKSAIEEFTRAGHSSHSFSFLNFEDYPKFRLESGFTGSAFISDLLERVVHSSEQNPLYRAYQDASEISPGLLTTNYRLLQQAEVRERIVQLLLSARLRFDQFLSARGLLDFIHHLICGPRSLFDNLFVRGHNDLCDIISHFDPCSIRSQKLDQFLIQHSLGVKEQRFTEFQEDIFRAFDIKDLDAAGWLRLFYVLQDLEIGNKYHQEFVGDFQRPLYDRYIDVWRLHAEFDGDSDKRQLLRKFYQDELVSALMRFGNRLSPSLTKRKHMYLCKRNKVVISAKADVRPDFKGIKEEPVKSIHEFPVCLKVESNSLRVFQVNVSFLELVTKINNGYRPNKHDKNTIVILEEIVDEMSKVVVQAKTLFLTAKNRKIALTNEADDGEFVVGGDE</sequence>
<dbReference type="EMBL" id="PNRE01000031">
    <property type="protein sequence ID" value="PMR70404.1"/>
    <property type="molecule type" value="Genomic_DNA"/>
</dbReference>
<dbReference type="OrthoDB" id="257964at2"/>
<keyword evidence="2" id="KW-1185">Reference proteome</keyword>
<dbReference type="AlphaFoldDB" id="A0A2N7TQD2"/>
<name>A0A2N7TQD2_9GAMM</name>
<reference evidence="1 2" key="1">
    <citation type="submission" date="2018-01" db="EMBL/GenBank/DDBJ databases">
        <title>Halomonas endophytica sp. nov., isolated from storage liquid in the stems of Populus euphratica.</title>
        <authorList>
            <person name="Chen C."/>
        </authorList>
    </citation>
    <scope>NUCLEOTIDE SEQUENCE [LARGE SCALE GENOMIC DNA]</scope>
    <source>
        <strain evidence="1 2">DSM 26881</strain>
    </source>
</reference>